<evidence type="ECO:0000259" key="1">
    <source>
        <dbReference type="Pfam" id="PF04264"/>
    </source>
</evidence>
<evidence type="ECO:0000313" key="3">
    <source>
        <dbReference type="Proteomes" id="UP000318431"/>
    </source>
</evidence>
<evidence type="ECO:0000313" key="2">
    <source>
        <dbReference type="EMBL" id="TWI67644.1"/>
    </source>
</evidence>
<dbReference type="Pfam" id="PF04264">
    <property type="entry name" value="YceI"/>
    <property type="match status" value="1"/>
</dbReference>
<accession>A0A562RGG6</accession>
<dbReference type="InterPro" id="IPR007372">
    <property type="entry name" value="Lipid/polyisoprenoid-bd_YceI"/>
</dbReference>
<reference evidence="2 3" key="1">
    <citation type="journal article" date="2015" name="Stand. Genomic Sci.">
        <title>Genomic Encyclopedia of Bacterial and Archaeal Type Strains, Phase III: the genomes of soil and plant-associated and newly described type strains.</title>
        <authorList>
            <person name="Whitman W.B."/>
            <person name="Woyke T."/>
            <person name="Klenk H.P."/>
            <person name="Zhou Y."/>
            <person name="Lilburn T.G."/>
            <person name="Beck B.J."/>
            <person name="De Vos P."/>
            <person name="Vandamme P."/>
            <person name="Eisen J.A."/>
            <person name="Garrity G."/>
            <person name="Hugenholtz P."/>
            <person name="Kyrpides N.C."/>
        </authorList>
    </citation>
    <scope>NUCLEOTIDE SEQUENCE [LARGE SCALE GENOMIC DNA]</scope>
    <source>
        <strain evidence="2 3">CGMCC 1.10822</strain>
    </source>
</reference>
<dbReference type="EMBL" id="VLLB01000002">
    <property type="protein sequence ID" value="TWI67644.1"/>
    <property type="molecule type" value="Genomic_DNA"/>
</dbReference>
<dbReference type="Gene3D" id="2.40.128.110">
    <property type="entry name" value="Lipid/polyisoprenoid-binding, YceI-like"/>
    <property type="match status" value="1"/>
</dbReference>
<protein>
    <submittedName>
        <fullName evidence="2">YceI-like domain-containing protein</fullName>
    </submittedName>
</protein>
<sequence>MPADPFAELFAGRLAGALPVGDDALVAVTVRRGGALARLGHDHVVAARRIAGYADPRQGRAVLRFRLDEMTVDEAGLRQEAGLAKQPSADAIAGTRENMLTKVLDAARFPFVEIRAQRLAGDTAHLQTDITLHGVTRRYLVPSVLATAPAGLVARGTLVLKQTDFGITPFSVLGGAMAVQDDMEIRFVIPVTAPGSSGAPAAVR</sequence>
<feature type="domain" description="Lipid/polyisoprenoid-binding YceI-like" evidence="1">
    <location>
        <begin position="96"/>
        <end position="189"/>
    </location>
</feature>
<dbReference type="AlphaFoldDB" id="A0A562RGG6"/>
<organism evidence="2 3">
    <name type="scientific">Pseudoduganella lurida</name>
    <dbReference type="NCBI Taxonomy" id="1036180"/>
    <lineage>
        <taxon>Bacteria</taxon>
        <taxon>Pseudomonadati</taxon>
        <taxon>Pseudomonadota</taxon>
        <taxon>Betaproteobacteria</taxon>
        <taxon>Burkholderiales</taxon>
        <taxon>Oxalobacteraceae</taxon>
        <taxon>Telluria group</taxon>
        <taxon>Pseudoduganella</taxon>
    </lineage>
</organism>
<comment type="caution">
    <text evidence="2">The sequence shown here is derived from an EMBL/GenBank/DDBJ whole genome shotgun (WGS) entry which is preliminary data.</text>
</comment>
<proteinExistence type="predicted"/>
<keyword evidence="3" id="KW-1185">Reference proteome</keyword>
<dbReference type="Proteomes" id="UP000318431">
    <property type="component" value="Unassembled WGS sequence"/>
</dbReference>
<gene>
    <name evidence="2" type="ORF">IP91_01761</name>
</gene>
<dbReference type="InterPro" id="IPR036761">
    <property type="entry name" value="TTHA0802/YceI-like_sf"/>
</dbReference>
<name>A0A562RGG6_9BURK</name>
<dbReference type="SUPFAM" id="SSF101874">
    <property type="entry name" value="YceI-like"/>
    <property type="match status" value="1"/>
</dbReference>